<feature type="region of interest" description="Disordered" evidence="4">
    <location>
        <begin position="386"/>
        <end position="420"/>
    </location>
</feature>
<dbReference type="GO" id="GO:0006310">
    <property type="term" value="P:DNA recombination"/>
    <property type="evidence" value="ECO:0007669"/>
    <property type="project" value="UniProtKB-KW"/>
</dbReference>
<dbReference type="InterPro" id="IPR002104">
    <property type="entry name" value="Integrase_catalytic"/>
</dbReference>
<reference evidence="6" key="2">
    <citation type="submission" date="2020-09" db="EMBL/GenBank/DDBJ databases">
        <authorList>
            <person name="Sun Q."/>
            <person name="Ohkuma M."/>
        </authorList>
    </citation>
    <scope>NUCLEOTIDE SEQUENCE</scope>
    <source>
        <strain evidence="6">JCM 3172</strain>
    </source>
</reference>
<evidence type="ECO:0000313" key="6">
    <source>
        <dbReference type="EMBL" id="GGT43694.1"/>
    </source>
</evidence>
<dbReference type="InterPro" id="IPR050090">
    <property type="entry name" value="Tyrosine_recombinase_XerCD"/>
</dbReference>
<dbReference type="PANTHER" id="PTHR30349">
    <property type="entry name" value="PHAGE INTEGRASE-RELATED"/>
    <property type="match status" value="1"/>
</dbReference>
<reference evidence="6" key="1">
    <citation type="journal article" date="2014" name="Int. J. Syst. Evol. Microbiol.">
        <title>Complete genome sequence of Corynebacterium casei LMG S-19264T (=DSM 44701T), isolated from a smear-ripened cheese.</title>
        <authorList>
            <consortium name="US DOE Joint Genome Institute (JGI-PGF)"/>
            <person name="Walter F."/>
            <person name="Albersmeier A."/>
            <person name="Kalinowski J."/>
            <person name="Ruckert C."/>
        </authorList>
    </citation>
    <scope>NUCLEOTIDE SEQUENCE</scope>
    <source>
        <strain evidence="6">JCM 3172</strain>
    </source>
</reference>
<sequence length="420" mass="47156">MGYVADRWHKTRPAKGEAECGEHKGLVASKAHGSGKRWQARYDDPNGCEITSLHKTKTEAENEIVKQESAKQTGSWLDPKAGTITVEKYALETWLPAQNIIGRSVKEYKGALDRYLIPEWGNRQIRSIRPSEAGAWQQLLTSKYELSRSYPNRVARYVRGVFRLAVIDRVIAVSPFDGIKAPMLVQSDVYPPDIAEVQLLVEHAYKPLWAAMFEVDAQTGLRSGELRGMRLEKVDFLRRLYHVDEQVVYEAGKGLYLDKLKTGAGKRVLPLSQRTVDLLAAYVAAHPPATEGEWAGLIFRMPNRLPVGESTIDWALKQTCRYAKSPPRHMHDFRHHYASVLIAGGENPKVVQKRLGHKDVMTTLRVYAHLFAEAEEQTREVLDAAWAKPGETGAEKESPQQGGRIPESRRSKGALKQVSG</sequence>
<keyword evidence="7" id="KW-1185">Reference proteome</keyword>
<dbReference type="Proteomes" id="UP000619486">
    <property type="component" value="Unassembled WGS sequence"/>
</dbReference>
<accession>A0A918LRT8</accession>
<dbReference type="InterPro" id="IPR011010">
    <property type="entry name" value="DNA_brk_join_enz"/>
</dbReference>
<dbReference type="CDD" id="cd01189">
    <property type="entry name" value="INT_ICEBs1_C_like"/>
    <property type="match status" value="1"/>
</dbReference>
<gene>
    <name evidence="6" type="ORF">GCM10014713_41770</name>
</gene>
<dbReference type="InterPro" id="IPR010998">
    <property type="entry name" value="Integrase_recombinase_N"/>
</dbReference>
<dbReference type="PROSITE" id="PS51898">
    <property type="entry name" value="TYR_RECOMBINASE"/>
    <property type="match status" value="1"/>
</dbReference>
<dbReference type="EMBL" id="BMQQ01000016">
    <property type="protein sequence ID" value="GGT43694.1"/>
    <property type="molecule type" value="Genomic_DNA"/>
</dbReference>
<dbReference type="PANTHER" id="PTHR30349:SF64">
    <property type="entry name" value="PROPHAGE INTEGRASE INTD-RELATED"/>
    <property type="match status" value="1"/>
</dbReference>
<evidence type="ECO:0000259" key="5">
    <source>
        <dbReference type="PROSITE" id="PS51898"/>
    </source>
</evidence>
<dbReference type="RefSeq" id="WP_189203097.1">
    <property type="nucleotide sequence ID" value="NZ_BMQQ01000016.1"/>
</dbReference>
<organism evidence="6 7">
    <name type="scientific">Streptomyces purpureus</name>
    <dbReference type="NCBI Taxonomy" id="1951"/>
    <lineage>
        <taxon>Bacteria</taxon>
        <taxon>Bacillati</taxon>
        <taxon>Actinomycetota</taxon>
        <taxon>Actinomycetes</taxon>
        <taxon>Kitasatosporales</taxon>
        <taxon>Streptomycetaceae</taxon>
        <taxon>Streptomyces</taxon>
    </lineage>
</organism>
<evidence type="ECO:0000256" key="3">
    <source>
        <dbReference type="ARBA" id="ARBA00023172"/>
    </source>
</evidence>
<dbReference type="Gene3D" id="1.10.150.130">
    <property type="match status" value="1"/>
</dbReference>
<evidence type="ECO:0000256" key="4">
    <source>
        <dbReference type="SAM" id="MobiDB-lite"/>
    </source>
</evidence>
<proteinExistence type="inferred from homology"/>
<dbReference type="GO" id="GO:0015074">
    <property type="term" value="P:DNA integration"/>
    <property type="evidence" value="ECO:0007669"/>
    <property type="project" value="InterPro"/>
</dbReference>
<feature type="domain" description="Tyr recombinase" evidence="5">
    <location>
        <begin position="185"/>
        <end position="383"/>
    </location>
</feature>
<keyword evidence="3" id="KW-0233">DNA recombination</keyword>
<comment type="similarity">
    <text evidence="1">Belongs to the 'phage' integrase family.</text>
</comment>
<evidence type="ECO:0000256" key="1">
    <source>
        <dbReference type="ARBA" id="ARBA00008857"/>
    </source>
</evidence>
<dbReference type="SUPFAM" id="SSF56349">
    <property type="entry name" value="DNA breaking-rejoining enzymes"/>
    <property type="match status" value="1"/>
</dbReference>
<evidence type="ECO:0000313" key="7">
    <source>
        <dbReference type="Proteomes" id="UP000619486"/>
    </source>
</evidence>
<dbReference type="Pfam" id="PF00589">
    <property type="entry name" value="Phage_integrase"/>
    <property type="match status" value="1"/>
</dbReference>
<dbReference type="AlphaFoldDB" id="A0A918LRT8"/>
<protein>
    <recommendedName>
        <fullName evidence="5">Tyr recombinase domain-containing protein</fullName>
    </recommendedName>
</protein>
<comment type="caution">
    <text evidence="6">The sequence shown here is derived from an EMBL/GenBank/DDBJ whole genome shotgun (WGS) entry which is preliminary data.</text>
</comment>
<dbReference type="InterPro" id="IPR013762">
    <property type="entry name" value="Integrase-like_cat_sf"/>
</dbReference>
<keyword evidence="2" id="KW-0238">DNA-binding</keyword>
<evidence type="ECO:0000256" key="2">
    <source>
        <dbReference type="ARBA" id="ARBA00023125"/>
    </source>
</evidence>
<dbReference type="GO" id="GO:0003677">
    <property type="term" value="F:DNA binding"/>
    <property type="evidence" value="ECO:0007669"/>
    <property type="project" value="UniProtKB-KW"/>
</dbReference>
<dbReference type="Gene3D" id="1.10.443.10">
    <property type="entry name" value="Intergrase catalytic core"/>
    <property type="match status" value="1"/>
</dbReference>
<name>A0A918LRT8_9ACTN</name>